<proteinExistence type="predicted"/>
<dbReference type="RefSeq" id="WP_115012174.1">
    <property type="nucleotide sequence ID" value="NZ_UGHV01000001.1"/>
</dbReference>
<organism evidence="3 4">
    <name type="scientific">Helicobacter canis</name>
    <dbReference type="NCBI Taxonomy" id="29419"/>
    <lineage>
        <taxon>Bacteria</taxon>
        <taxon>Pseudomonadati</taxon>
        <taxon>Campylobacterota</taxon>
        <taxon>Epsilonproteobacteria</taxon>
        <taxon>Campylobacterales</taxon>
        <taxon>Helicobacteraceae</taxon>
        <taxon>Helicobacter</taxon>
    </lineage>
</organism>
<dbReference type="PANTHER" id="PTHR11927:SF9">
    <property type="entry name" value="L-FUCOSYLTRANSFERASE"/>
    <property type="match status" value="1"/>
</dbReference>
<sequence length="240" mass="27402">MRIAPKPLYQILQALLPSNRKAHPYKSTITEAKLGEAIPLHSITSDTRVFGYYGNLSYIKGLKEILRRDFTCPLTPANRNLQAQIQATPNATFIHIRRGDYLRLWQYLELGKAYYECAITQVLKALGGGVHFFVFSNDIAWCKQEFLGLLDRDVYAGCSFSFIDNNDESNPTQELMLMRSCQHAITANSTFSWWAAYLIENPHKIVIMPSIHLLDEPDCTINIMPDDWIVLNPTWGNQVC</sequence>
<dbReference type="GO" id="GO:0008107">
    <property type="term" value="F:galactoside 2-alpha-L-fucosyltransferase activity"/>
    <property type="evidence" value="ECO:0007669"/>
    <property type="project" value="UniProtKB-EC"/>
</dbReference>
<reference evidence="3 4" key="1">
    <citation type="submission" date="2018-06" db="EMBL/GenBank/DDBJ databases">
        <authorList>
            <consortium name="Pathogen Informatics"/>
            <person name="Doyle S."/>
        </authorList>
    </citation>
    <scope>NUCLEOTIDE SEQUENCE [LARGE SCALE GENOMIC DNA]</scope>
    <source>
        <strain evidence="3 4">NCTC12410</strain>
    </source>
</reference>
<evidence type="ECO:0000313" key="4">
    <source>
        <dbReference type="Proteomes" id="UP000254841"/>
    </source>
</evidence>
<accession>A0A377J6A0</accession>
<dbReference type="GO" id="GO:0005975">
    <property type="term" value="P:carbohydrate metabolic process"/>
    <property type="evidence" value="ECO:0007669"/>
    <property type="project" value="InterPro"/>
</dbReference>
<dbReference type="PANTHER" id="PTHR11927">
    <property type="entry name" value="GALACTOSIDE 2-L-FUCOSYLTRANSFERASE"/>
    <property type="match status" value="1"/>
</dbReference>
<dbReference type="Pfam" id="PF01531">
    <property type="entry name" value="Glyco_transf_11"/>
    <property type="match status" value="1"/>
</dbReference>
<dbReference type="GO" id="GO:0016020">
    <property type="term" value="C:membrane"/>
    <property type="evidence" value="ECO:0007669"/>
    <property type="project" value="InterPro"/>
</dbReference>
<evidence type="ECO:0000313" key="3">
    <source>
        <dbReference type="EMBL" id="STO97991.1"/>
    </source>
</evidence>
<dbReference type="EMBL" id="UGHV01000001">
    <property type="protein sequence ID" value="STO97991.1"/>
    <property type="molecule type" value="Genomic_DNA"/>
</dbReference>
<evidence type="ECO:0000256" key="1">
    <source>
        <dbReference type="ARBA" id="ARBA00022676"/>
    </source>
</evidence>
<keyword evidence="1 3" id="KW-0328">Glycosyltransferase</keyword>
<gene>
    <name evidence="3" type="ORF">NCTC12410_01840</name>
</gene>
<keyword evidence="2 3" id="KW-0808">Transferase</keyword>
<dbReference type="AlphaFoldDB" id="A0A377J6A0"/>
<dbReference type="InterPro" id="IPR002516">
    <property type="entry name" value="Glyco_trans_11"/>
</dbReference>
<evidence type="ECO:0000256" key="2">
    <source>
        <dbReference type="ARBA" id="ARBA00022679"/>
    </source>
</evidence>
<dbReference type="OrthoDB" id="9794601at2"/>
<dbReference type="EC" id="2.4.1.69" evidence="3"/>
<protein>
    <submittedName>
        <fullName evidence="3">Putative alpha-1,2-fucosyltransferase</fullName>
        <ecNumber evidence="3">2.4.1.69</ecNumber>
    </submittedName>
</protein>
<name>A0A377J6A0_9HELI</name>
<dbReference type="Proteomes" id="UP000254841">
    <property type="component" value="Unassembled WGS sequence"/>
</dbReference>
<dbReference type="CDD" id="cd11301">
    <property type="entry name" value="Fut1_Fut2_like"/>
    <property type="match status" value="1"/>
</dbReference>